<accession>A0A5P1EKY5</accession>
<protein>
    <submittedName>
        <fullName evidence="2">Uncharacterized protein</fullName>
    </submittedName>
</protein>
<feature type="region of interest" description="Disordered" evidence="1">
    <location>
        <begin position="1"/>
        <end position="20"/>
    </location>
</feature>
<evidence type="ECO:0000313" key="2">
    <source>
        <dbReference type="EMBL" id="ONK66556.1"/>
    </source>
</evidence>
<keyword evidence="3" id="KW-1185">Reference proteome</keyword>
<proteinExistence type="predicted"/>
<feature type="compositionally biased region" description="Acidic residues" evidence="1">
    <location>
        <begin position="1"/>
        <end position="16"/>
    </location>
</feature>
<evidence type="ECO:0000313" key="3">
    <source>
        <dbReference type="Proteomes" id="UP000243459"/>
    </source>
</evidence>
<dbReference type="Gramene" id="ONK66556">
    <property type="protein sequence ID" value="ONK66556"/>
    <property type="gene ID" value="A4U43_C06F9420"/>
</dbReference>
<reference evidence="3" key="1">
    <citation type="journal article" date="2017" name="Nat. Commun.">
        <title>The asparagus genome sheds light on the origin and evolution of a young Y chromosome.</title>
        <authorList>
            <person name="Harkess A."/>
            <person name="Zhou J."/>
            <person name="Xu C."/>
            <person name="Bowers J.E."/>
            <person name="Van der Hulst R."/>
            <person name="Ayyampalayam S."/>
            <person name="Mercati F."/>
            <person name="Riccardi P."/>
            <person name="McKain M.R."/>
            <person name="Kakrana A."/>
            <person name="Tang H."/>
            <person name="Ray J."/>
            <person name="Groenendijk J."/>
            <person name="Arikit S."/>
            <person name="Mathioni S.M."/>
            <person name="Nakano M."/>
            <person name="Shan H."/>
            <person name="Telgmann-Rauber A."/>
            <person name="Kanno A."/>
            <person name="Yue Z."/>
            <person name="Chen H."/>
            <person name="Li W."/>
            <person name="Chen Y."/>
            <person name="Xu X."/>
            <person name="Zhang Y."/>
            <person name="Luo S."/>
            <person name="Chen H."/>
            <person name="Gao J."/>
            <person name="Mao Z."/>
            <person name="Pires J.C."/>
            <person name="Luo M."/>
            <person name="Kudrna D."/>
            <person name="Wing R.A."/>
            <person name="Meyers B.C."/>
            <person name="Yi K."/>
            <person name="Kong H."/>
            <person name="Lavrijsen P."/>
            <person name="Sunseri F."/>
            <person name="Falavigna A."/>
            <person name="Ye Y."/>
            <person name="Leebens-Mack J.H."/>
            <person name="Chen G."/>
        </authorList>
    </citation>
    <scope>NUCLEOTIDE SEQUENCE [LARGE SCALE GENOMIC DNA]</scope>
    <source>
        <strain evidence="3">cv. DH0086</strain>
    </source>
</reference>
<organism evidence="2 3">
    <name type="scientific">Asparagus officinalis</name>
    <name type="common">Garden asparagus</name>
    <dbReference type="NCBI Taxonomy" id="4686"/>
    <lineage>
        <taxon>Eukaryota</taxon>
        <taxon>Viridiplantae</taxon>
        <taxon>Streptophyta</taxon>
        <taxon>Embryophyta</taxon>
        <taxon>Tracheophyta</taxon>
        <taxon>Spermatophyta</taxon>
        <taxon>Magnoliopsida</taxon>
        <taxon>Liliopsida</taxon>
        <taxon>Asparagales</taxon>
        <taxon>Asparagaceae</taxon>
        <taxon>Asparagoideae</taxon>
        <taxon>Asparagus</taxon>
    </lineage>
</organism>
<evidence type="ECO:0000256" key="1">
    <source>
        <dbReference type="SAM" id="MobiDB-lite"/>
    </source>
</evidence>
<name>A0A5P1EKY5_ASPOF</name>
<gene>
    <name evidence="2" type="ORF">A4U43_C06F9420</name>
</gene>
<sequence>MRTSPSEDDDENDDGEISSTTFEKAAAQKDDLVGGGCKQIWESVLAGGGITASSDLRVPTLWSDVRGRRSGVGRFWGPTSSSRRLANVVCQRRSFAGESKGFASGEIGLSSSGRRSASFLSALIRAPSVGVDYGESGRSGDEQGAYGSAREECRASRRRWWIWGFHRRRGLGDF</sequence>
<dbReference type="AlphaFoldDB" id="A0A5P1EKY5"/>
<dbReference type="EMBL" id="CM007386">
    <property type="protein sequence ID" value="ONK66556.1"/>
    <property type="molecule type" value="Genomic_DNA"/>
</dbReference>
<dbReference type="Proteomes" id="UP000243459">
    <property type="component" value="Chromosome 6"/>
</dbReference>